<evidence type="ECO:0000313" key="2">
    <source>
        <dbReference type="EMBL" id="PMD60689.1"/>
    </source>
</evidence>
<feature type="compositionally biased region" description="Acidic residues" evidence="1">
    <location>
        <begin position="334"/>
        <end position="354"/>
    </location>
</feature>
<dbReference type="OrthoDB" id="3565298at2759"/>
<gene>
    <name evidence="2" type="ORF">K444DRAFT_663056</name>
</gene>
<evidence type="ECO:0000256" key="1">
    <source>
        <dbReference type="SAM" id="MobiDB-lite"/>
    </source>
</evidence>
<sequence>MSQLVYETDPEGRLGRISNAILARTSMSTSPDFPSHTEDGQNISAEMARSPSRPRTATESEASESQRPKPDFSNLPSRKPSVDQYMLYSSYEESGLGQSPRSASKPRYDGIDDGSNSNGDLDSQQEAIRTPPSELGSTSSKVFQYPEVLISVRLGRDHSLKSDEDDEKMQQLLLETLGNLSGATQGTMTGVKIQDIYKGFSTLLILSIPIALWNLIREDPAFSFIGFVNTSNFTLQSTTKRECLVVPAAPRAREETTKGKIVMAEHHQLTPSSNIISECNDDEFQNPPIFDSSCSRAWWNPEELPSHPHHDEEAGSKIKMDSSEPKATFAGFSADEDDELDDEESSFESEEDSFEERWIPTDEDLETSVLQATGNNLDLAARLIPPLYEMFQQEKSSVVGFWEPSYRQKPGNSYDQDSGEQGDGGEPLGSYTDQHANNRKRQRENDEEHGQGADNNQDRDRDGDARNNAGSSGGSPNSRLFACPFNKRYPSMYNGLYRSPNARKGEYKTCESGFDTEQRFREHLDRIHRCVQCEKCSRKFTEPPKQRKVNFQKHLSNGECGDAPPPLHEGLTELQWAEIKALPSRPRSVSSNGKPKLTLIRWNLFWNIIFPGEYPPTPWCIAVTTPNEQLSSTLEEDLTEFKMCYDVAMLGINEDLDPKDKAAHAFRFWRTKRDVEKQQSLRRPQQEVEQTVFEEKAAQPAWNESSWSNLKATFPNQYPAQRRDEMRGFPSNQQFPQNTLNRQNLQDIFPTPRRILTDPDFSNQAYRALPVPPQRPTTPPGPNLTKSLGQLTMYQLGYVDPKISYCGSIQQPNAFSQTSSLALESQSVNTLDFSDIADFSGNSAGHGQYSVNGGFDMNGAPQSQQTSPTSHPAQSYHPLYNTDQIQQHNIQQPQGYVPPSCITHNTFSAYQPMHSQQDTIPYRRPNPDRNVQTGTPSFHDPYAEQDAYSRD</sequence>
<dbReference type="EMBL" id="KZ613788">
    <property type="protein sequence ID" value="PMD60689.1"/>
    <property type="molecule type" value="Genomic_DNA"/>
</dbReference>
<organism evidence="2 3">
    <name type="scientific">Hyaloscypha bicolor E</name>
    <dbReference type="NCBI Taxonomy" id="1095630"/>
    <lineage>
        <taxon>Eukaryota</taxon>
        <taxon>Fungi</taxon>
        <taxon>Dikarya</taxon>
        <taxon>Ascomycota</taxon>
        <taxon>Pezizomycotina</taxon>
        <taxon>Leotiomycetes</taxon>
        <taxon>Helotiales</taxon>
        <taxon>Hyaloscyphaceae</taxon>
        <taxon>Hyaloscypha</taxon>
        <taxon>Hyaloscypha bicolor</taxon>
    </lineage>
</organism>
<feature type="compositionally biased region" description="Basic and acidic residues" evidence="1">
    <location>
        <begin position="443"/>
        <end position="465"/>
    </location>
</feature>
<dbReference type="Proteomes" id="UP000235371">
    <property type="component" value="Unassembled WGS sequence"/>
</dbReference>
<feature type="region of interest" description="Disordered" evidence="1">
    <location>
        <begin position="23"/>
        <end position="80"/>
    </location>
</feature>
<keyword evidence="3" id="KW-1185">Reference proteome</keyword>
<dbReference type="GeneID" id="36594854"/>
<feature type="region of interest" description="Disordered" evidence="1">
    <location>
        <begin position="404"/>
        <end position="481"/>
    </location>
</feature>
<dbReference type="RefSeq" id="XP_024737593.1">
    <property type="nucleotide sequence ID" value="XM_024886777.1"/>
</dbReference>
<reference evidence="2 3" key="1">
    <citation type="submission" date="2016-04" db="EMBL/GenBank/DDBJ databases">
        <title>A degradative enzymes factory behind the ericoid mycorrhizal symbiosis.</title>
        <authorList>
            <consortium name="DOE Joint Genome Institute"/>
            <person name="Martino E."/>
            <person name="Morin E."/>
            <person name="Grelet G."/>
            <person name="Kuo A."/>
            <person name="Kohler A."/>
            <person name="Daghino S."/>
            <person name="Barry K."/>
            <person name="Choi C."/>
            <person name="Cichocki N."/>
            <person name="Clum A."/>
            <person name="Copeland A."/>
            <person name="Hainaut M."/>
            <person name="Haridas S."/>
            <person name="Labutti K."/>
            <person name="Lindquist E."/>
            <person name="Lipzen A."/>
            <person name="Khouja H.-R."/>
            <person name="Murat C."/>
            <person name="Ohm R."/>
            <person name="Olson A."/>
            <person name="Spatafora J."/>
            <person name="Veneault-Fourrey C."/>
            <person name="Henrissat B."/>
            <person name="Grigoriev I."/>
            <person name="Martin F."/>
            <person name="Perotto S."/>
        </authorList>
    </citation>
    <scope>NUCLEOTIDE SEQUENCE [LARGE SCALE GENOMIC DNA]</scope>
    <source>
        <strain evidence="2 3">E</strain>
    </source>
</reference>
<dbReference type="AlphaFoldDB" id="A0A2J6TCD9"/>
<feature type="region of interest" description="Disordered" evidence="1">
    <location>
        <begin position="850"/>
        <end position="877"/>
    </location>
</feature>
<feature type="region of interest" description="Disordered" evidence="1">
    <location>
        <begin position="914"/>
        <end position="951"/>
    </location>
</feature>
<feature type="compositionally biased region" description="Polar residues" evidence="1">
    <location>
        <begin position="860"/>
        <end position="873"/>
    </location>
</feature>
<feature type="region of interest" description="Disordered" evidence="1">
    <location>
        <begin position="328"/>
        <end position="363"/>
    </location>
</feature>
<proteinExistence type="predicted"/>
<protein>
    <recommendedName>
        <fullName evidence="4">C2H2-type domain-containing protein</fullName>
    </recommendedName>
</protein>
<feature type="region of interest" description="Disordered" evidence="1">
    <location>
        <begin position="92"/>
        <end position="139"/>
    </location>
</feature>
<name>A0A2J6TCD9_9HELO</name>
<dbReference type="InParanoid" id="A0A2J6TCD9"/>
<evidence type="ECO:0008006" key="4">
    <source>
        <dbReference type="Google" id="ProtNLM"/>
    </source>
</evidence>
<feature type="compositionally biased region" description="Low complexity" evidence="1">
    <location>
        <begin position="113"/>
        <end position="122"/>
    </location>
</feature>
<dbReference type="PANTHER" id="PTHR38166:SF1">
    <property type="entry name" value="C2H2-TYPE DOMAIN-CONTAINING PROTEIN"/>
    <property type="match status" value="1"/>
</dbReference>
<evidence type="ECO:0000313" key="3">
    <source>
        <dbReference type="Proteomes" id="UP000235371"/>
    </source>
</evidence>
<accession>A0A2J6TCD9</accession>
<feature type="region of interest" description="Disordered" evidence="1">
    <location>
        <begin position="304"/>
        <end position="323"/>
    </location>
</feature>
<dbReference type="PANTHER" id="PTHR38166">
    <property type="entry name" value="C2H2-TYPE DOMAIN-CONTAINING PROTEIN-RELATED"/>
    <property type="match status" value="1"/>
</dbReference>
<feature type="compositionally biased region" description="Polar residues" evidence="1">
    <location>
        <begin position="53"/>
        <end position="63"/>
    </location>
</feature>